<dbReference type="GO" id="GO:0031012">
    <property type="term" value="C:extracellular matrix"/>
    <property type="evidence" value="ECO:0007669"/>
    <property type="project" value="TreeGrafter"/>
</dbReference>
<keyword evidence="3" id="KW-1185">Reference proteome</keyword>
<sequence>MTALPNEIPTVRVTGTYRGPDGRALKGTVTFTGPPLLTFSESDLFIAGPVVATLDEAGQIIDADGNIGVHLPATDAPNMNPTGWLWTVKENLTGVTGARTYSMVLPKDTLNNTVDLADVAPANPATPNYVAVPGPSAYEVAVAEGFTGTEAEWLDSLEGPQGPQGIQGVKGDTGAQGPKGDKGDTGDVGPTGPQGEKGDDGDSAYEVAVANGFVGTEAEWLASLIGPEGPEGPQGPAGADGTGAGTVTAVNGVEPDANGNVTLTLTAEAVGAIPVADKGVASGVATLGTDGKVPSAQLPTLADPNAVTSVNGKSGPTVTLTAADVSALASSLRGAANGVASLDSAKVVPVAQLPGSGFLPTDLGMKAWAFDPATSQTGGRAPSSRSFRIVALPVRQTMTVSKFVFHVLGYEGTGLDSGSYVRLYDSSGAQVATTANMTDTNVMTDIHNAGGQTVTCAMSSSVTLSPGVYYVGFYFVIGNSANAPVLMTADSTAACPVTTLNSVKPFGVISGLSSAPSSFSPSAVETDPIRFWAALT</sequence>
<organism evidence="2 3">
    <name type="scientific">Streptomyces phage Shawty</name>
    <dbReference type="NCBI Taxonomy" id="2510521"/>
    <lineage>
        <taxon>Viruses</taxon>
        <taxon>Duplodnaviria</taxon>
        <taxon>Heunggongvirae</taxon>
        <taxon>Uroviricota</taxon>
        <taxon>Caudoviricetes</taxon>
        <taxon>Colingsworthviridae</taxon>
        <taxon>Lomovskayavirus</taxon>
        <taxon>Lomovskayavirus shawty</taxon>
    </lineage>
</organism>
<dbReference type="Gene3D" id="1.20.5.320">
    <property type="entry name" value="6-Phosphogluconate Dehydrogenase, domain 3"/>
    <property type="match status" value="1"/>
</dbReference>
<dbReference type="Proteomes" id="UP000289228">
    <property type="component" value="Segment"/>
</dbReference>
<dbReference type="EMBL" id="MK433266">
    <property type="protein sequence ID" value="QAY26943.1"/>
    <property type="molecule type" value="Genomic_DNA"/>
</dbReference>
<reference evidence="2 3" key="1">
    <citation type="submission" date="2019-01" db="EMBL/GenBank/DDBJ databases">
        <authorList>
            <person name="Sharon T."/>
            <person name="Marcella E.L."/>
            <person name="Lynley F.A."/>
            <person name="Shelly T."/>
            <person name="Kanika K."/>
            <person name="Kit P."/>
            <person name="Joe P."/>
            <person name="Garlena R.A."/>
            <person name="Russell D.A."/>
            <person name="Pope W.H."/>
            <person name="Jacobs-Sera D."/>
            <person name="Hatfull G.F."/>
        </authorList>
    </citation>
    <scope>NUCLEOTIDE SEQUENCE [LARGE SCALE GENOMIC DNA]</scope>
</reference>
<dbReference type="GO" id="GO:0005615">
    <property type="term" value="C:extracellular space"/>
    <property type="evidence" value="ECO:0007669"/>
    <property type="project" value="TreeGrafter"/>
</dbReference>
<proteinExistence type="predicted"/>
<name>A0A411CYG4_9CAUD</name>
<dbReference type="InterPro" id="IPR050149">
    <property type="entry name" value="Collagen_superfamily"/>
</dbReference>
<dbReference type="PANTHER" id="PTHR24023:SF1082">
    <property type="entry name" value="COLLAGEN TRIPLE HELIX REPEAT"/>
    <property type="match status" value="1"/>
</dbReference>
<dbReference type="Pfam" id="PF01391">
    <property type="entry name" value="Collagen"/>
    <property type="match status" value="1"/>
</dbReference>
<evidence type="ECO:0000313" key="2">
    <source>
        <dbReference type="EMBL" id="QAY26943.1"/>
    </source>
</evidence>
<protein>
    <submittedName>
        <fullName evidence="2">Minor tail protein</fullName>
    </submittedName>
</protein>
<evidence type="ECO:0000256" key="1">
    <source>
        <dbReference type="SAM" id="MobiDB-lite"/>
    </source>
</evidence>
<dbReference type="PANTHER" id="PTHR24023">
    <property type="entry name" value="COLLAGEN ALPHA"/>
    <property type="match status" value="1"/>
</dbReference>
<evidence type="ECO:0000313" key="3">
    <source>
        <dbReference type="Proteomes" id="UP000289228"/>
    </source>
</evidence>
<dbReference type="InterPro" id="IPR008160">
    <property type="entry name" value="Collagen"/>
</dbReference>
<gene>
    <name evidence="2" type="primary">18</name>
    <name evidence="2" type="ORF">SEA_SHAWTY_18</name>
</gene>
<feature type="region of interest" description="Disordered" evidence="1">
    <location>
        <begin position="155"/>
        <end position="202"/>
    </location>
</feature>
<accession>A0A411CYG4</accession>